<proteinExistence type="inferred from homology"/>
<dbReference type="PROSITE" id="PS51192">
    <property type="entry name" value="HELICASE_ATP_BIND_1"/>
    <property type="match status" value="1"/>
</dbReference>
<organism evidence="12 13">
    <name type="scientific">Ilex paraguariensis</name>
    <name type="common">yerba mate</name>
    <dbReference type="NCBI Taxonomy" id="185542"/>
    <lineage>
        <taxon>Eukaryota</taxon>
        <taxon>Viridiplantae</taxon>
        <taxon>Streptophyta</taxon>
        <taxon>Embryophyta</taxon>
        <taxon>Tracheophyta</taxon>
        <taxon>Spermatophyta</taxon>
        <taxon>Magnoliopsida</taxon>
        <taxon>eudicotyledons</taxon>
        <taxon>Gunneridae</taxon>
        <taxon>Pentapetalae</taxon>
        <taxon>asterids</taxon>
        <taxon>campanulids</taxon>
        <taxon>Aquifoliales</taxon>
        <taxon>Aquifoliaceae</taxon>
        <taxon>Ilex</taxon>
    </lineage>
</organism>
<dbReference type="SMART" id="SM00487">
    <property type="entry name" value="DEXDc"/>
    <property type="match status" value="1"/>
</dbReference>
<evidence type="ECO:0000256" key="2">
    <source>
        <dbReference type="ARBA" id="ARBA00022801"/>
    </source>
</evidence>
<evidence type="ECO:0000256" key="6">
    <source>
        <dbReference type="PROSITE-ProRule" id="PRU00552"/>
    </source>
</evidence>
<dbReference type="AlphaFoldDB" id="A0ABC8TY91"/>
<keyword evidence="3 7" id="KW-0347">Helicase</keyword>
<keyword evidence="2 7" id="KW-0378">Hydrolase</keyword>
<dbReference type="InterPro" id="IPR001650">
    <property type="entry name" value="Helicase_C-like"/>
</dbReference>
<dbReference type="GO" id="GO:0005524">
    <property type="term" value="F:ATP binding"/>
    <property type="evidence" value="ECO:0007669"/>
    <property type="project" value="UniProtKB-UniRule"/>
</dbReference>
<dbReference type="InterPro" id="IPR011545">
    <property type="entry name" value="DEAD/DEAH_box_helicase_dom"/>
</dbReference>
<keyword evidence="4 7" id="KW-0067">ATP-binding</keyword>
<gene>
    <name evidence="12" type="ORF">ILEXP_LOCUS42801</name>
</gene>
<keyword evidence="13" id="KW-1185">Reference proteome</keyword>
<dbReference type="Pfam" id="PF00270">
    <property type="entry name" value="DEAD"/>
    <property type="match status" value="1"/>
</dbReference>
<evidence type="ECO:0000313" key="12">
    <source>
        <dbReference type="EMBL" id="CAK9173053.1"/>
    </source>
</evidence>
<evidence type="ECO:0000256" key="5">
    <source>
        <dbReference type="ARBA" id="ARBA00022884"/>
    </source>
</evidence>
<evidence type="ECO:0000256" key="3">
    <source>
        <dbReference type="ARBA" id="ARBA00022806"/>
    </source>
</evidence>
<name>A0ABC8TY91_9AQUA</name>
<feature type="domain" description="DEAD-box RNA helicase Q" evidence="11">
    <location>
        <begin position="375"/>
        <end position="403"/>
    </location>
</feature>
<evidence type="ECO:0000259" key="9">
    <source>
        <dbReference type="PROSITE" id="PS51192"/>
    </source>
</evidence>
<dbReference type="Pfam" id="PF00271">
    <property type="entry name" value="Helicase_C"/>
    <property type="match status" value="1"/>
</dbReference>
<dbReference type="PANTHER" id="PTHR24031">
    <property type="entry name" value="RNA HELICASE"/>
    <property type="match status" value="1"/>
</dbReference>
<dbReference type="GO" id="GO:0016787">
    <property type="term" value="F:hydrolase activity"/>
    <property type="evidence" value="ECO:0007669"/>
    <property type="project" value="UniProtKB-KW"/>
</dbReference>
<comment type="function">
    <text evidence="7">RNA helicase.</text>
</comment>
<feature type="region of interest" description="Disordered" evidence="8">
    <location>
        <begin position="260"/>
        <end position="323"/>
    </location>
</feature>
<dbReference type="Proteomes" id="UP001642360">
    <property type="component" value="Unassembled WGS sequence"/>
</dbReference>
<feature type="domain" description="Helicase ATP-binding" evidence="9">
    <location>
        <begin position="406"/>
        <end position="589"/>
    </location>
</feature>
<evidence type="ECO:0000256" key="7">
    <source>
        <dbReference type="RuleBase" id="RU365068"/>
    </source>
</evidence>
<feature type="compositionally biased region" description="Acidic residues" evidence="8">
    <location>
        <begin position="267"/>
        <end position="280"/>
    </location>
</feature>
<feature type="domain" description="Helicase C-terminal" evidence="10">
    <location>
        <begin position="623"/>
        <end position="773"/>
    </location>
</feature>
<dbReference type="InterPro" id="IPR027417">
    <property type="entry name" value="P-loop_NTPase"/>
</dbReference>
<dbReference type="Gene3D" id="3.40.50.300">
    <property type="entry name" value="P-loop containing nucleotide triphosphate hydrolases"/>
    <property type="match status" value="2"/>
</dbReference>
<dbReference type="PROSITE" id="PS51194">
    <property type="entry name" value="HELICASE_CTER"/>
    <property type="match status" value="1"/>
</dbReference>
<evidence type="ECO:0000259" key="10">
    <source>
        <dbReference type="PROSITE" id="PS51194"/>
    </source>
</evidence>
<feature type="compositionally biased region" description="Polar residues" evidence="8">
    <location>
        <begin position="93"/>
        <end position="103"/>
    </location>
</feature>
<dbReference type="SUPFAM" id="SSF52540">
    <property type="entry name" value="P-loop containing nucleoside triphosphate hydrolases"/>
    <property type="match status" value="1"/>
</dbReference>
<dbReference type="InterPro" id="IPR014014">
    <property type="entry name" value="RNA_helicase_DEAD_Q_motif"/>
</dbReference>
<dbReference type="SMART" id="SM00490">
    <property type="entry name" value="HELICc"/>
    <property type="match status" value="1"/>
</dbReference>
<feature type="short sequence motif" description="Q motif" evidence="6">
    <location>
        <begin position="375"/>
        <end position="403"/>
    </location>
</feature>
<reference evidence="12 13" key="1">
    <citation type="submission" date="2024-02" db="EMBL/GenBank/DDBJ databases">
        <authorList>
            <person name="Vignale AGUSTIN F."/>
            <person name="Sosa J E."/>
            <person name="Modenutti C."/>
        </authorList>
    </citation>
    <scope>NUCLEOTIDE SEQUENCE [LARGE SCALE GENOMIC DNA]</scope>
</reference>
<keyword evidence="1 7" id="KW-0547">Nucleotide-binding</keyword>
<dbReference type="FunFam" id="3.40.50.300:FF:005579">
    <property type="entry name" value="Putative LRR receptor-like serine/threonine-protein kinase"/>
    <property type="match status" value="1"/>
</dbReference>
<dbReference type="EC" id="3.6.4.13" evidence="7"/>
<keyword evidence="5 7" id="KW-0694">RNA-binding</keyword>
<dbReference type="EMBL" id="CAUOFW020006168">
    <property type="protein sequence ID" value="CAK9173053.1"/>
    <property type="molecule type" value="Genomic_DNA"/>
</dbReference>
<comment type="similarity">
    <text evidence="7">Belongs to the DEAD box helicase family.</text>
</comment>
<dbReference type="CDD" id="cd18787">
    <property type="entry name" value="SF2_C_DEAD"/>
    <property type="match status" value="1"/>
</dbReference>
<sequence>MNSSSILLRKRSKLLSSFLHNLIFIRSMGGGPRTFPGGLNKWQWKRLHEKKAREKENKLLDQEKQLYQARIRSQIRAKLAGSEKPISGRRQSDPNQPNYSPLSPQEHIKALADRFMKEGAEDLWNEADGPIKTPPHQPSVRSRLTDEPIDLPKLFLDNRGKANSMNLNDRSKPRNYSTDARSQMWSKFNSTSTCRSPISTDFGNHLKFMNYLAGTLGEMRLGIDFMGHCESRISLYSNDGIKCRNYSVDTRIKKRSSRFNFRRNESSESEDDSELESEVDGNERWPRFGLGGITSLDDSNDEEEIRGRDNAKRMMSSAALGKHDKRITKRVPLKCLEEEDDLSQHVEVIRKEVSKRSLTENVGERGDEESILSQRRFDECNISHLTVKALHAAGYVQMTRVQEATLSACLEGKDALVKAKTGTGKSAAFLLPAIETVLKASSGNSVQRVSPIYVLILCPTRELASQIAAEANVLLKYHDGIGVQTLVGGTRFKVDQRRLESDPCQIIVATPGRLLDHIENKSGFSVHLMGLKMLILDEADHLLDLGFRKDMEKIVDCLPRQRQSLLLSATLPKEVRRISQLVLKREHLYIDTVGMGCLETHAKVMQSYLVAPHGLHLQIVYNILKNHISQVLDYKVIVFCTTGMMTSLMFSLFRDMKMNVREIHSRKTQLYRTRVSDEFRESKRLVLITSDVSARGMNYPDVTLVIQVGLPCDREQYIHRLGRTGREGKEGEGILLLAPWEEYFMDEIKDLPIEKFPLPHLDPDVKVKMEDAMTKIDTSVKESAYHAWLGYYNSVREIGRDKTMLVQQANQFCESIGLQRPPALFRKTALKMGLKDIPGIRIRK</sequence>
<accession>A0ABC8TY91</accession>
<evidence type="ECO:0000313" key="13">
    <source>
        <dbReference type="Proteomes" id="UP001642360"/>
    </source>
</evidence>
<evidence type="ECO:0000259" key="11">
    <source>
        <dbReference type="PROSITE" id="PS51195"/>
    </source>
</evidence>
<comment type="catalytic activity">
    <reaction evidence="7">
        <text>ATP + H2O = ADP + phosphate + H(+)</text>
        <dbReference type="Rhea" id="RHEA:13065"/>
        <dbReference type="ChEBI" id="CHEBI:15377"/>
        <dbReference type="ChEBI" id="CHEBI:15378"/>
        <dbReference type="ChEBI" id="CHEBI:30616"/>
        <dbReference type="ChEBI" id="CHEBI:43474"/>
        <dbReference type="ChEBI" id="CHEBI:456216"/>
        <dbReference type="EC" id="3.6.4.13"/>
    </reaction>
</comment>
<dbReference type="InterPro" id="IPR014001">
    <property type="entry name" value="Helicase_ATP-bd"/>
</dbReference>
<evidence type="ECO:0000256" key="1">
    <source>
        <dbReference type="ARBA" id="ARBA00022741"/>
    </source>
</evidence>
<comment type="caution">
    <text evidence="12">The sequence shown here is derived from an EMBL/GenBank/DDBJ whole genome shotgun (WGS) entry which is preliminary data.</text>
</comment>
<evidence type="ECO:0000256" key="8">
    <source>
        <dbReference type="SAM" id="MobiDB-lite"/>
    </source>
</evidence>
<dbReference type="GO" id="GO:0003724">
    <property type="term" value="F:RNA helicase activity"/>
    <property type="evidence" value="ECO:0007669"/>
    <property type="project" value="UniProtKB-EC"/>
</dbReference>
<feature type="region of interest" description="Disordered" evidence="8">
    <location>
        <begin position="78"/>
        <end position="103"/>
    </location>
</feature>
<dbReference type="PROSITE" id="PS51195">
    <property type="entry name" value="Q_MOTIF"/>
    <property type="match status" value="1"/>
</dbReference>
<dbReference type="GO" id="GO:0003723">
    <property type="term" value="F:RNA binding"/>
    <property type="evidence" value="ECO:0007669"/>
    <property type="project" value="UniProtKB-UniRule"/>
</dbReference>
<evidence type="ECO:0000256" key="4">
    <source>
        <dbReference type="ARBA" id="ARBA00022840"/>
    </source>
</evidence>
<protein>
    <recommendedName>
        <fullName evidence="7">ATP-dependent RNA helicase</fullName>
        <ecNumber evidence="7">3.6.4.13</ecNumber>
    </recommendedName>
</protein>
<comment type="domain">
    <text evidence="7">The Q motif is unique to and characteristic of the DEAD box family of RNA helicases and controls ATP binding and hydrolysis.</text>
</comment>
<feature type="region of interest" description="Disordered" evidence="8">
    <location>
        <begin position="125"/>
        <end position="145"/>
    </location>
</feature>